<dbReference type="EMBL" id="MU273521">
    <property type="protein sequence ID" value="KAI0033364.1"/>
    <property type="molecule type" value="Genomic_DNA"/>
</dbReference>
<reference evidence="1" key="1">
    <citation type="submission" date="2021-02" db="EMBL/GenBank/DDBJ databases">
        <authorList>
            <consortium name="DOE Joint Genome Institute"/>
            <person name="Ahrendt S."/>
            <person name="Looney B.P."/>
            <person name="Miyauchi S."/>
            <person name="Morin E."/>
            <person name="Drula E."/>
            <person name="Courty P.E."/>
            <person name="Chicoki N."/>
            <person name="Fauchery L."/>
            <person name="Kohler A."/>
            <person name="Kuo A."/>
            <person name="Labutti K."/>
            <person name="Pangilinan J."/>
            <person name="Lipzen A."/>
            <person name="Riley R."/>
            <person name="Andreopoulos W."/>
            <person name="He G."/>
            <person name="Johnson J."/>
            <person name="Barry K.W."/>
            <person name="Grigoriev I.V."/>
            <person name="Nagy L."/>
            <person name="Hibbett D."/>
            <person name="Henrissat B."/>
            <person name="Matheny P.B."/>
            <person name="Labbe J."/>
            <person name="Martin F."/>
        </authorList>
    </citation>
    <scope>NUCLEOTIDE SEQUENCE</scope>
    <source>
        <strain evidence="1">EC-137</strain>
    </source>
</reference>
<sequence>MEIHMKDIAFACDHHTLTRKIAQVLHRPPFASLTIIPPNFDIRLFRHHTRDGHCGSGALTLPEAVGDAFMRSYGEEEGPWIEFHVMGRRVRFFKSWNTPKPDIVEKITRLEYKDPRALEEKERRARELEEALVPVNTIQFGWECRDKVFSIEWEHHATPAGEDWGEEGPGCINVYFSDENRELRVKLFLDQDPLDPFPTPVIYDDEEQDFSVPSVEIAARFALIQNIHAYTTPEGEHAVFLFLATPPHFELARPWEPKRKRLTHLPFHEHDRVVPYTSLHLRLVLSSSTHLDTFRRLTVVADLHNRMSGRVIPTARRELFSIWKIKQLYELWLRKVPWAVAFQIEGLVRALVVDMNEMIRLMPRVRRMSNECGASFTAEFLVVFRNRVRVWWQPDVAGSAETRLKDLDECWTEALRMHELSKRAPLVTREDSNLFDCLHVTITPTSIALEGPFPEQSNRVIRTYPKEKHECFLRVCFLDEDRLHYRFDREVDGKGFLEERVGKVLHNGLEIAGRRFKFLAYSQSALKEHAVWFVKPFSYEDKHSTTHSIDAASIITSLGTFDDKTRFCPARYAARLSQAFTATDAAEVEVEEVLLGDDVEITTLEGTKYCFTDGVGQISLELAEDIWTRLRGSRKHARRSRGHPRAFQIRYAGSKGMLAVNYKLRGTVISLRPSMIKFDAPAQNVIEIARAFDRPTFYFLNRPLIMLLEGLGVPYDVFERYQDAAIADVQHARQDVRGAAGLMERFGLGSSFQMASVLGSLARLGIECISSDEFYGRVLEFAVHHILREIKNRARIPVPEAWTLVGIIDEHDQLRAGEIYACVKPLHSNHYIFLEGPVLVSRSPTIHPGDVQIARAIGRPPLHSAFASEPLPNTVVFAKCGTRPLPSCLGGGDLDGDLYNLIPLDEYFRPKMLYTPATYAPAPKKILDRPSTVDDVADFVVEYINGDALGIIALNWLVIADQSTVGPYGIFHPDCLSLSQLHSDAVDFQKSGHPVSLDRIPRPPLRTKACPDWNAPETVNIDQSPKYYPSRRAIGRLFRRVDLRDIKPLQEQERQVPRLRRAHSVAPEEIVDALADAAVSEASDDPILSTIENRVLEFITDVTPSPEEAEDVTQLYARYVVELQSICQTHVLAHRRQTMLTEEEAVVGTIIEKTSQPRKRRELMGRLRDRMALAVRNVRAELDPEDEELRDGLRRAWIAWKLALREEKAFGAKSFGWIALGSMFEIIREIEEVAKEDLRRRGY</sequence>
<name>A0ACB8QNB7_9AGAM</name>
<evidence type="ECO:0000313" key="1">
    <source>
        <dbReference type="EMBL" id="KAI0033364.1"/>
    </source>
</evidence>
<gene>
    <name evidence="1" type="ORF">K488DRAFT_47843</name>
</gene>
<reference evidence="1" key="2">
    <citation type="journal article" date="2022" name="New Phytol.">
        <title>Evolutionary transition to the ectomycorrhizal habit in the genomes of a hyperdiverse lineage of mushroom-forming fungi.</title>
        <authorList>
            <person name="Looney B."/>
            <person name="Miyauchi S."/>
            <person name="Morin E."/>
            <person name="Drula E."/>
            <person name="Courty P.E."/>
            <person name="Kohler A."/>
            <person name="Kuo A."/>
            <person name="LaButti K."/>
            <person name="Pangilinan J."/>
            <person name="Lipzen A."/>
            <person name="Riley R."/>
            <person name="Andreopoulos W."/>
            <person name="He G."/>
            <person name="Johnson J."/>
            <person name="Nolan M."/>
            <person name="Tritt A."/>
            <person name="Barry K.W."/>
            <person name="Grigoriev I.V."/>
            <person name="Nagy L.G."/>
            <person name="Hibbett D."/>
            <person name="Henrissat B."/>
            <person name="Matheny P.B."/>
            <person name="Labbe J."/>
            <person name="Martin F.M."/>
        </authorList>
    </citation>
    <scope>NUCLEOTIDE SEQUENCE</scope>
    <source>
        <strain evidence="1">EC-137</strain>
    </source>
</reference>
<evidence type="ECO:0000313" key="2">
    <source>
        <dbReference type="Proteomes" id="UP000814128"/>
    </source>
</evidence>
<proteinExistence type="predicted"/>
<comment type="caution">
    <text evidence="1">The sequence shown here is derived from an EMBL/GenBank/DDBJ whole genome shotgun (WGS) entry which is preliminary data.</text>
</comment>
<accession>A0ACB8QNB7</accession>
<dbReference type="Proteomes" id="UP000814128">
    <property type="component" value="Unassembled WGS sequence"/>
</dbReference>
<keyword evidence="2" id="KW-1185">Reference proteome</keyword>
<organism evidence="1 2">
    <name type="scientific">Vararia minispora EC-137</name>
    <dbReference type="NCBI Taxonomy" id="1314806"/>
    <lineage>
        <taxon>Eukaryota</taxon>
        <taxon>Fungi</taxon>
        <taxon>Dikarya</taxon>
        <taxon>Basidiomycota</taxon>
        <taxon>Agaricomycotina</taxon>
        <taxon>Agaricomycetes</taxon>
        <taxon>Russulales</taxon>
        <taxon>Lachnocladiaceae</taxon>
        <taxon>Vararia</taxon>
    </lineage>
</organism>
<protein>
    <submittedName>
        <fullName evidence="1">RNA dependent RNA polymerase-domain-containing protein</fullName>
    </submittedName>
</protein>